<comment type="caution">
    <text evidence="1">The sequence shown here is derived from an EMBL/GenBank/DDBJ whole genome shotgun (WGS) entry which is preliminary data.</text>
</comment>
<gene>
    <name evidence="1" type="ORF">K3G42_002818</name>
</gene>
<dbReference type="EMBL" id="CM037614">
    <property type="protein sequence ID" value="KAH8015342.1"/>
    <property type="molecule type" value="Genomic_DNA"/>
</dbReference>
<protein>
    <submittedName>
        <fullName evidence="1">Uncharacterized protein</fullName>
    </submittedName>
</protein>
<reference evidence="1" key="1">
    <citation type="submission" date="2021-08" db="EMBL/GenBank/DDBJ databases">
        <title>The first chromosome-level gecko genome reveals the dynamic sex chromosomes of Neotropical dwarf geckos (Sphaerodactylidae: Sphaerodactylus).</title>
        <authorList>
            <person name="Pinto B.J."/>
            <person name="Keating S.E."/>
            <person name="Gamble T."/>
        </authorList>
    </citation>
    <scope>NUCLEOTIDE SEQUENCE</scope>
    <source>
        <strain evidence="1">TG3544</strain>
    </source>
</reference>
<accession>A0ACB8G7C5</accession>
<evidence type="ECO:0000313" key="2">
    <source>
        <dbReference type="Proteomes" id="UP000827872"/>
    </source>
</evidence>
<proteinExistence type="predicted"/>
<dbReference type="Proteomes" id="UP000827872">
    <property type="component" value="Linkage Group LG01"/>
</dbReference>
<organism evidence="1 2">
    <name type="scientific">Sphaerodactylus townsendi</name>
    <dbReference type="NCBI Taxonomy" id="933632"/>
    <lineage>
        <taxon>Eukaryota</taxon>
        <taxon>Metazoa</taxon>
        <taxon>Chordata</taxon>
        <taxon>Craniata</taxon>
        <taxon>Vertebrata</taxon>
        <taxon>Euteleostomi</taxon>
        <taxon>Lepidosauria</taxon>
        <taxon>Squamata</taxon>
        <taxon>Bifurcata</taxon>
        <taxon>Gekkota</taxon>
        <taxon>Sphaerodactylidae</taxon>
        <taxon>Sphaerodactylus</taxon>
    </lineage>
</organism>
<keyword evidence="2" id="KW-1185">Reference proteome</keyword>
<name>A0ACB8G7C5_9SAUR</name>
<sequence length="134" mass="13873">MPTRSAPPQSPASHAHPGAWLGTCPPRGPGHLLGCPRPLGTAALAGSAVPTNMLSLDALLLALMSTLLAGAWSHPGQDPAIRYVDGIAGRSVSLTAIIPPGKAVDEIEWEFCPERDLCHLIAYFIKGAGSGSQF</sequence>
<evidence type="ECO:0000313" key="1">
    <source>
        <dbReference type="EMBL" id="KAH8015342.1"/>
    </source>
</evidence>